<accession>A0A1G2V469</accession>
<proteinExistence type="predicted"/>
<name>A0A1G2V469_9BACT</name>
<dbReference type="Proteomes" id="UP000177697">
    <property type="component" value="Unassembled WGS sequence"/>
</dbReference>
<comment type="caution">
    <text evidence="1">The sequence shown here is derived from an EMBL/GenBank/DDBJ whole genome shotgun (WGS) entry which is preliminary data.</text>
</comment>
<dbReference type="AlphaFoldDB" id="A0A1G2V469"/>
<evidence type="ECO:0000313" key="2">
    <source>
        <dbReference type="Proteomes" id="UP000177697"/>
    </source>
</evidence>
<reference evidence="1 2" key="1">
    <citation type="journal article" date="2016" name="Nat. Commun.">
        <title>Thousands of microbial genomes shed light on interconnected biogeochemical processes in an aquifer system.</title>
        <authorList>
            <person name="Anantharaman K."/>
            <person name="Brown C.T."/>
            <person name="Hug L.A."/>
            <person name="Sharon I."/>
            <person name="Castelle C.J."/>
            <person name="Probst A.J."/>
            <person name="Thomas B.C."/>
            <person name="Singh A."/>
            <person name="Wilkins M.J."/>
            <person name="Karaoz U."/>
            <person name="Brodie E.L."/>
            <person name="Williams K.H."/>
            <person name="Hubbard S.S."/>
            <person name="Banfield J.F."/>
        </authorList>
    </citation>
    <scope>NUCLEOTIDE SEQUENCE [LARGE SCALE GENOMIC DNA]</scope>
</reference>
<dbReference type="EMBL" id="MHWW01000002">
    <property type="protein sequence ID" value="OHB16437.1"/>
    <property type="molecule type" value="Genomic_DNA"/>
</dbReference>
<gene>
    <name evidence="1" type="ORF">A2431_01940</name>
</gene>
<evidence type="ECO:0008006" key="3">
    <source>
        <dbReference type="Google" id="ProtNLM"/>
    </source>
</evidence>
<protein>
    <recommendedName>
        <fullName evidence="3">DUF5680 domain-containing protein</fullName>
    </recommendedName>
</protein>
<organism evidence="1 2">
    <name type="scientific">Candidatus Zambryskibacteria bacterium RIFOXYC1_FULL_39_10</name>
    <dbReference type="NCBI Taxonomy" id="1802779"/>
    <lineage>
        <taxon>Bacteria</taxon>
        <taxon>Candidatus Zambryskiibacteriota</taxon>
    </lineage>
</organism>
<evidence type="ECO:0000313" key="1">
    <source>
        <dbReference type="EMBL" id="OHB16437.1"/>
    </source>
</evidence>
<sequence>MTPEMRVQILEGAKSAFFEAMIDGYVGGENRRSVKVKDDDGYTTITYTTEDGKYKVEDRFCTNPFSDEAAGTTTVFCRFALIWAPVWWMEYSGHYTEGVIPLLKSALTKAYERRLFLGGRGLARVDDKSYVSNDLKFNLTYTNTYHGDFSSFDGTEKIIQNPLDGFDPETIGYHKYSGMSLL</sequence>